<dbReference type="GO" id="GO:0032259">
    <property type="term" value="P:methylation"/>
    <property type="evidence" value="ECO:0007669"/>
    <property type="project" value="UniProtKB-KW"/>
</dbReference>
<dbReference type="PANTHER" id="PTHR43464:SF19">
    <property type="entry name" value="UBIQUINONE BIOSYNTHESIS O-METHYLTRANSFERASE, MITOCHONDRIAL"/>
    <property type="match status" value="1"/>
</dbReference>
<evidence type="ECO:0000256" key="2">
    <source>
        <dbReference type="ARBA" id="ARBA00022679"/>
    </source>
</evidence>
<evidence type="ECO:0000313" key="4">
    <source>
        <dbReference type="EMBL" id="GIM93382.1"/>
    </source>
</evidence>
<accession>A0A919TDN2</accession>
<dbReference type="Pfam" id="PF13489">
    <property type="entry name" value="Methyltransf_23"/>
    <property type="match status" value="1"/>
</dbReference>
<keyword evidence="1" id="KW-0489">Methyltransferase</keyword>
<keyword evidence="5" id="KW-1185">Reference proteome</keyword>
<dbReference type="CDD" id="cd02440">
    <property type="entry name" value="AdoMet_MTases"/>
    <property type="match status" value="1"/>
</dbReference>
<dbReference type="AlphaFoldDB" id="A0A919TDN2"/>
<dbReference type="InterPro" id="IPR029063">
    <property type="entry name" value="SAM-dependent_MTases_sf"/>
</dbReference>
<evidence type="ECO:0000256" key="3">
    <source>
        <dbReference type="ARBA" id="ARBA00022691"/>
    </source>
</evidence>
<evidence type="ECO:0000313" key="5">
    <source>
        <dbReference type="Proteomes" id="UP000677082"/>
    </source>
</evidence>
<keyword evidence="2" id="KW-0808">Transferase</keyword>
<dbReference type="EMBL" id="BOQN01000066">
    <property type="protein sequence ID" value="GIM93382.1"/>
    <property type="molecule type" value="Genomic_DNA"/>
</dbReference>
<proteinExistence type="predicted"/>
<protein>
    <submittedName>
        <fullName evidence="4">Uncharacterized protein</fullName>
    </submittedName>
</protein>
<dbReference type="GO" id="GO:0008168">
    <property type="term" value="F:methyltransferase activity"/>
    <property type="evidence" value="ECO:0007669"/>
    <property type="project" value="UniProtKB-KW"/>
</dbReference>
<sequence>MDDLVRQTRYWDTAGATKTFTHPLETGWLAGVDRTARVLDYGCGYGRVMAELGALGFTDILGVDISPALVARGRRARPDLDLAVIESPPAVHRPAASFDVIMLFAVLTCIPDDDAQRALVGELERLLAPGGLIYVSDLGLQTDERSRQRYLARAGQYGVFTTDDGAVCRHHELGHLRRLFSAFDLVGERHIEVTTMNGSRATAVQMLARSPHRATS</sequence>
<gene>
    <name evidence="4" type="ORF">Ato02nite_051750</name>
</gene>
<comment type="caution">
    <text evidence="4">The sequence shown here is derived from an EMBL/GenBank/DDBJ whole genome shotgun (WGS) entry which is preliminary data.</text>
</comment>
<dbReference type="Proteomes" id="UP000677082">
    <property type="component" value="Unassembled WGS sequence"/>
</dbReference>
<dbReference type="Gene3D" id="3.40.50.150">
    <property type="entry name" value="Vaccinia Virus protein VP39"/>
    <property type="match status" value="1"/>
</dbReference>
<name>A0A919TDN2_9ACTN</name>
<reference evidence="4 5" key="1">
    <citation type="submission" date="2021-03" db="EMBL/GenBank/DDBJ databases">
        <title>Whole genome shotgun sequence of Actinoplanes toevensis NBRC 105298.</title>
        <authorList>
            <person name="Komaki H."/>
            <person name="Tamura T."/>
        </authorList>
    </citation>
    <scope>NUCLEOTIDE SEQUENCE [LARGE SCALE GENOMIC DNA]</scope>
    <source>
        <strain evidence="4 5">NBRC 105298</strain>
    </source>
</reference>
<dbReference type="PANTHER" id="PTHR43464">
    <property type="entry name" value="METHYLTRANSFERASE"/>
    <property type="match status" value="1"/>
</dbReference>
<organism evidence="4 5">
    <name type="scientific">Paractinoplanes toevensis</name>
    <dbReference type="NCBI Taxonomy" id="571911"/>
    <lineage>
        <taxon>Bacteria</taxon>
        <taxon>Bacillati</taxon>
        <taxon>Actinomycetota</taxon>
        <taxon>Actinomycetes</taxon>
        <taxon>Micromonosporales</taxon>
        <taxon>Micromonosporaceae</taxon>
        <taxon>Paractinoplanes</taxon>
    </lineage>
</organism>
<dbReference type="SUPFAM" id="SSF53335">
    <property type="entry name" value="S-adenosyl-L-methionine-dependent methyltransferases"/>
    <property type="match status" value="1"/>
</dbReference>
<evidence type="ECO:0000256" key="1">
    <source>
        <dbReference type="ARBA" id="ARBA00022603"/>
    </source>
</evidence>
<dbReference type="RefSeq" id="WP_213009203.1">
    <property type="nucleotide sequence ID" value="NZ_BOQN01000066.1"/>
</dbReference>
<keyword evidence="3" id="KW-0949">S-adenosyl-L-methionine</keyword>